<feature type="domain" description="Peptidase M16 N-terminal" evidence="1">
    <location>
        <begin position="36"/>
        <end position="159"/>
    </location>
</feature>
<keyword evidence="4" id="KW-1185">Reference proteome</keyword>
<dbReference type="InterPro" id="IPR050361">
    <property type="entry name" value="MPP/UQCRC_Complex"/>
</dbReference>
<accession>A0A5N1IUE4</accession>
<organism evidence="3 4">
    <name type="scientific">Adhaeribacter soli</name>
    <dbReference type="NCBI Taxonomy" id="2607655"/>
    <lineage>
        <taxon>Bacteria</taxon>
        <taxon>Pseudomonadati</taxon>
        <taxon>Bacteroidota</taxon>
        <taxon>Cytophagia</taxon>
        <taxon>Cytophagales</taxon>
        <taxon>Hymenobacteraceae</taxon>
        <taxon>Adhaeribacter</taxon>
    </lineage>
</organism>
<proteinExistence type="predicted"/>
<dbReference type="AlphaFoldDB" id="A0A5N1IUE4"/>
<dbReference type="Pfam" id="PF05193">
    <property type="entry name" value="Peptidase_M16_C"/>
    <property type="match status" value="1"/>
</dbReference>
<dbReference type="SUPFAM" id="SSF63411">
    <property type="entry name" value="LuxS/MPP-like metallohydrolase"/>
    <property type="match status" value="2"/>
</dbReference>
<protein>
    <submittedName>
        <fullName evidence="3">Insulinase family protein</fullName>
    </submittedName>
</protein>
<evidence type="ECO:0000313" key="4">
    <source>
        <dbReference type="Proteomes" id="UP000326570"/>
    </source>
</evidence>
<dbReference type="PANTHER" id="PTHR11851">
    <property type="entry name" value="METALLOPROTEASE"/>
    <property type="match status" value="1"/>
</dbReference>
<dbReference type="Proteomes" id="UP000326570">
    <property type="component" value="Unassembled WGS sequence"/>
</dbReference>
<dbReference type="RefSeq" id="WP_150903991.1">
    <property type="nucleotide sequence ID" value="NZ_VTWT01000005.1"/>
</dbReference>
<dbReference type="EMBL" id="VTWT01000005">
    <property type="protein sequence ID" value="KAA9333825.1"/>
    <property type="molecule type" value="Genomic_DNA"/>
</dbReference>
<dbReference type="Pfam" id="PF00675">
    <property type="entry name" value="Peptidase_M16"/>
    <property type="match status" value="1"/>
</dbReference>
<name>A0A5N1IUE4_9BACT</name>
<feature type="domain" description="Peptidase M16 C-terminal" evidence="2">
    <location>
        <begin position="183"/>
        <end position="358"/>
    </location>
</feature>
<dbReference type="Gene3D" id="3.30.830.10">
    <property type="entry name" value="Metalloenzyme, LuxS/M16 peptidase-like"/>
    <property type="match status" value="2"/>
</dbReference>
<sequence length="425" mass="48249">MMLDRSIAPSVQEIKDYSLPTAEVIQLSNNVRIHYLENATQPVVRLEIVFPAGKWYEPEKGVSYFTSKLLLEGTSKKSAKQIADILDFYGASLECNQGFDWATLTLYCLSKFYKDLFPLVQEILSEAALPEHELELLKKRTIQNIGVERKKPAYLAMERFTQKVYGLDHPYVSGLQETDIQAVSLGSIKDFFSRSYLLSGTEIFLCGDIKPEIKQLTEAYFGAHENPKNVSHEAKLSHALNPDTNLGDVKVPGSLQAAIRVGKIFPVINSSDYLPLTLVNRILGGYFGSRLMKNIREDKGFTYGIYSSLSVRKYSTLFFIGTDVIGSAAEETVSEIFKEIERLKNELVPEQELATVKNYMIGKFLSETNNIFDQTDRYKHIVLHELPQDHYQLYLQTIRKSTSEEIRDLTRKYFTEDLVTTIAGA</sequence>
<dbReference type="PANTHER" id="PTHR11851:SF224">
    <property type="entry name" value="PROCESSING PROTEASE"/>
    <property type="match status" value="1"/>
</dbReference>
<dbReference type="GO" id="GO:0046872">
    <property type="term" value="F:metal ion binding"/>
    <property type="evidence" value="ECO:0007669"/>
    <property type="project" value="InterPro"/>
</dbReference>
<gene>
    <name evidence="3" type="ORF">F0P94_11335</name>
</gene>
<evidence type="ECO:0000259" key="1">
    <source>
        <dbReference type="Pfam" id="PF00675"/>
    </source>
</evidence>
<evidence type="ECO:0000313" key="3">
    <source>
        <dbReference type="EMBL" id="KAA9333825.1"/>
    </source>
</evidence>
<dbReference type="InterPro" id="IPR011249">
    <property type="entry name" value="Metalloenz_LuxS/M16"/>
</dbReference>
<evidence type="ECO:0000259" key="2">
    <source>
        <dbReference type="Pfam" id="PF05193"/>
    </source>
</evidence>
<reference evidence="3 4" key="1">
    <citation type="submission" date="2019-09" db="EMBL/GenBank/DDBJ databases">
        <title>Genome sequence of Adhaeribacter sp. M2.</title>
        <authorList>
            <person name="Srinivasan S."/>
        </authorList>
    </citation>
    <scope>NUCLEOTIDE SEQUENCE [LARGE SCALE GENOMIC DNA]</scope>
    <source>
        <strain evidence="3 4">M2</strain>
    </source>
</reference>
<dbReference type="InterPro" id="IPR011765">
    <property type="entry name" value="Pept_M16_N"/>
</dbReference>
<comment type="caution">
    <text evidence="3">The sequence shown here is derived from an EMBL/GenBank/DDBJ whole genome shotgun (WGS) entry which is preliminary data.</text>
</comment>
<dbReference type="InterPro" id="IPR007863">
    <property type="entry name" value="Peptidase_M16_C"/>
</dbReference>